<comment type="subcellular location">
    <subcellularLocation>
        <location evidence="1 10">Endoplasmic reticulum membrane</location>
        <topology evidence="1 10">Single-pass type I membrane protein</topology>
    </subcellularLocation>
</comment>
<evidence type="ECO:0000256" key="2">
    <source>
        <dbReference type="ARBA" id="ARBA00004922"/>
    </source>
</evidence>
<keyword evidence="7 10" id="KW-1133">Transmembrane helix</keyword>
<reference evidence="13" key="2">
    <citation type="journal article" date="2008" name="Genome Biol.">
        <title>Improved genome assembly and evidence-based global gene model set for the chordate Ciona intestinalis: new insight into intron and operon populations.</title>
        <authorList>
            <person name="Satou Y."/>
            <person name="Mineta K."/>
            <person name="Ogasawara M."/>
            <person name="Sasakura Y."/>
            <person name="Shoguchi E."/>
            <person name="Ueno K."/>
            <person name="Yamada L."/>
            <person name="Matsumoto J."/>
            <person name="Wasserscheid J."/>
            <person name="Dewar K."/>
            <person name="Wiley G.B."/>
            <person name="Macmil S.L."/>
            <person name="Roe B.A."/>
            <person name="Zeller R.W."/>
            <person name="Hastings K.E."/>
            <person name="Lemaire P."/>
            <person name="Lindquist E."/>
            <person name="Endo T."/>
            <person name="Hotta K."/>
            <person name="Inaba K."/>
        </authorList>
    </citation>
    <scope>NUCLEOTIDE SEQUENCE [LARGE SCALE GENOMIC DNA]</scope>
    <source>
        <strain evidence="13">wild type</strain>
    </source>
</reference>
<dbReference type="STRING" id="7719.ENSCINP00000010399"/>
<accession>A0A1W2W936</accession>
<dbReference type="InterPro" id="IPR055457">
    <property type="entry name" value="OST48_N"/>
</dbReference>
<comment type="similarity">
    <text evidence="3 10">Belongs to the DDOST 48 kDa subunit family.</text>
</comment>
<proteinExistence type="inferred from homology"/>
<comment type="pathway">
    <text evidence="2 10">Protein modification; protein glycosylation.</text>
</comment>
<feature type="domain" description="OST48 N-terminal" evidence="11">
    <location>
        <begin position="24"/>
        <end position="276"/>
    </location>
</feature>
<comment type="function">
    <text evidence="9">Subunit of the oligosaccharyl transferase (OST) complex that catalyzes the initial transfer of a defined glycan (Glc(3)Man(9)GlcNAc(2) in eukaryotes) from the lipid carrier dolichol-pyrophosphate to an asparagine residue within an Asn-X-Ser/Thr consensus motif in nascent polypeptide chains, the first step in protein N-glycosylation. N-glycosylation occurs cotranslationally and the complex associates with the Sec61 complex at the channel-forming translocon complex that mediates protein translocation across the endoplasmic reticulum (ER). All subunits are required for a maximal enzyme activity. Required for the assembly of both SST3A- and SS3B-containing OST complexes.</text>
</comment>
<dbReference type="Pfam" id="PF03345">
    <property type="entry name" value="OST48_N"/>
    <property type="match status" value="1"/>
</dbReference>
<keyword evidence="14" id="KW-1185">Reference proteome</keyword>
<dbReference type="GeneID" id="100178567"/>
<evidence type="ECO:0000259" key="11">
    <source>
        <dbReference type="Pfam" id="PF03345"/>
    </source>
</evidence>
<reference evidence="13" key="4">
    <citation type="submission" date="2025-09" db="UniProtKB">
        <authorList>
            <consortium name="Ensembl"/>
        </authorList>
    </citation>
    <scope>IDENTIFICATION</scope>
</reference>
<dbReference type="PANTHER" id="PTHR10830:SF0">
    <property type="entry name" value="DOLICHYL-DIPHOSPHOOLIGOSACCHARIDE--PROTEIN GLYCOSYLTRANSFERASE 48 KDA SUBUNIT"/>
    <property type="match status" value="1"/>
</dbReference>
<dbReference type="InterPro" id="IPR055459">
    <property type="entry name" value="OST48_MD"/>
</dbReference>
<feature type="signal peptide" evidence="10">
    <location>
        <begin position="1"/>
        <end position="19"/>
    </location>
</feature>
<evidence type="ECO:0000256" key="6">
    <source>
        <dbReference type="ARBA" id="ARBA00022824"/>
    </source>
</evidence>
<dbReference type="Proteomes" id="UP000008144">
    <property type="component" value="Chromosome 3"/>
</dbReference>
<reference evidence="14" key="1">
    <citation type="journal article" date="2002" name="Science">
        <title>The draft genome of Ciona intestinalis: insights into chordate and vertebrate origins.</title>
        <authorList>
            <person name="Dehal P."/>
            <person name="Satou Y."/>
            <person name="Campbell R.K."/>
            <person name="Chapman J."/>
            <person name="Degnan B."/>
            <person name="De Tomaso A."/>
            <person name="Davidson B."/>
            <person name="Di Gregorio A."/>
            <person name="Gelpke M."/>
            <person name="Goodstein D.M."/>
            <person name="Harafuji N."/>
            <person name="Hastings K.E."/>
            <person name="Ho I."/>
            <person name="Hotta K."/>
            <person name="Huang W."/>
            <person name="Kawashima T."/>
            <person name="Lemaire P."/>
            <person name="Martinez D."/>
            <person name="Meinertzhagen I.A."/>
            <person name="Necula S."/>
            <person name="Nonaka M."/>
            <person name="Putnam N."/>
            <person name="Rash S."/>
            <person name="Saiga H."/>
            <person name="Satake M."/>
            <person name="Terry A."/>
            <person name="Yamada L."/>
            <person name="Wang H.G."/>
            <person name="Awazu S."/>
            <person name="Azumi K."/>
            <person name="Boore J."/>
            <person name="Branno M."/>
            <person name="Chin-Bow S."/>
            <person name="DeSantis R."/>
            <person name="Doyle S."/>
            <person name="Francino P."/>
            <person name="Keys D.N."/>
            <person name="Haga S."/>
            <person name="Hayashi H."/>
            <person name="Hino K."/>
            <person name="Imai K.S."/>
            <person name="Inaba K."/>
            <person name="Kano S."/>
            <person name="Kobayashi K."/>
            <person name="Kobayashi M."/>
            <person name="Lee B.I."/>
            <person name="Makabe K.W."/>
            <person name="Manohar C."/>
            <person name="Matassi G."/>
            <person name="Medina M."/>
            <person name="Mochizuki Y."/>
            <person name="Mount S."/>
            <person name="Morishita T."/>
            <person name="Miura S."/>
            <person name="Nakayama A."/>
            <person name="Nishizaka S."/>
            <person name="Nomoto H."/>
            <person name="Ohta F."/>
            <person name="Oishi K."/>
            <person name="Rigoutsos I."/>
            <person name="Sano M."/>
            <person name="Sasaki A."/>
            <person name="Sasakura Y."/>
            <person name="Shoguchi E."/>
            <person name="Shin-i T."/>
            <person name="Spagnuolo A."/>
            <person name="Stainier D."/>
            <person name="Suzuki M.M."/>
            <person name="Tassy O."/>
            <person name="Takatori N."/>
            <person name="Tokuoka M."/>
            <person name="Yagi K."/>
            <person name="Yoshizaki F."/>
            <person name="Wada S."/>
            <person name="Zhang C."/>
            <person name="Hyatt P.D."/>
            <person name="Larimer F."/>
            <person name="Detter C."/>
            <person name="Doggett N."/>
            <person name="Glavina T."/>
            <person name="Hawkins T."/>
            <person name="Richardson P."/>
            <person name="Lucas S."/>
            <person name="Kohara Y."/>
            <person name="Levine M."/>
            <person name="Satoh N."/>
            <person name="Rokhsar D.S."/>
        </authorList>
    </citation>
    <scope>NUCLEOTIDE SEQUENCE [LARGE SCALE GENOMIC DNA]</scope>
</reference>
<name>F6SM47_CIOIN</name>
<dbReference type="Ensembl" id="ENSCINT00000010399.3">
    <property type="protein sequence ID" value="ENSCINP00000010399.3"/>
    <property type="gene ID" value="ENSCING00000005044.3"/>
</dbReference>
<dbReference type="OMA" id="AHDEYPR"/>
<evidence type="ECO:0000256" key="7">
    <source>
        <dbReference type="ARBA" id="ARBA00022989"/>
    </source>
</evidence>
<dbReference type="HOGENOM" id="CLU_031804_0_0_1"/>
<dbReference type="OrthoDB" id="29105at2759"/>
<feature type="domain" description="OST48 middle" evidence="12">
    <location>
        <begin position="290"/>
        <end position="429"/>
    </location>
</feature>
<organism evidence="13 14">
    <name type="scientific">Ciona intestinalis</name>
    <name type="common">Transparent sea squirt</name>
    <name type="synonym">Ascidia intestinalis</name>
    <dbReference type="NCBI Taxonomy" id="7719"/>
    <lineage>
        <taxon>Eukaryota</taxon>
        <taxon>Metazoa</taxon>
        <taxon>Chordata</taxon>
        <taxon>Tunicata</taxon>
        <taxon>Ascidiacea</taxon>
        <taxon>Phlebobranchia</taxon>
        <taxon>Cionidae</taxon>
        <taxon>Ciona</taxon>
    </lineage>
</organism>
<dbReference type="RefSeq" id="XP_002124569.1">
    <property type="nucleotide sequence ID" value="XM_002124533.5"/>
</dbReference>
<dbReference type="InParanoid" id="F6SM47"/>
<feature type="chain" id="PRO_5013982316" description="Dolichyl-diphosphooligosaccharide--protein glycosyltransferase 48 kDa subunit" evidence="10">
    <location>
        <begin position="20"/>
        <end position="438"/>
    </location>
</feature>
<feature type="transmembrane region" description="Helical" evidence="10">
    <location>
        <begin position="406"/>
        <end position="428"/>
    </location>
</feature>
<evidence type="ECO:0000256" key="1">
    <source>
        <dbReference type="ARBA" id="ARBA00004115"/>
    </source>
</evidence>
<keyword evidence="5 10" id="KW-0812">Transmembrane</keyword>
<evidence type="ECO:0000256" key="5">
    <source>
        <dbReference type="ARBA" id="ARBA00022692"/>
    </source>
</evidence>
<dbReference type="UniPathway" id="UPA00378"/>
<reference evidence="13" key="3">
    <citation type="submission" date="2025-08" db="UniProtKB">
        <authorList>
            <consortium name="Ensembl"/>
        </authorList>
    </citation>
    <scope>IDENTIFICATION</scope>
</reference>
<gene>
    <name evidence="13" type="primary">LOC100178567</name>
</gene>
<sequence length="438" mass="48884">MKQSYFCLVLLACLAFVWSKQNKKTLVLYDNSDIKTTHSIFFKSLSDRGFDLTFKSADDASLELIKYGVQLYENLIIFSPSVEDFGGGIKVSTITDFVDGGGNVLVAADSSIGDPIRELASECGVEFDEERTKVIDHHNFDESDRGSHTKLVVDPSNLIKSENIVGKPKSPILFNGIGMVLDQENPLVLPIMKGSATCYSYFTDDKIEQYPLGVGTNTVLVAGLQARNNARLVFAGSLQMFSDDYLTSGVKQDSPGSKAFAKSGNADFVITLSKWVFSESGVLRVGKINHHKLGEKVAPDAYTITDMVHFSIVIEERTIDGKWKPFKGDDVQMEFVRIDPFVRLPIKLNPKLGAFTIDFKLPDVYGVFQFKIDYSRLGYTFLKSATQVSVRPLQHTQYERFISSAYPYYASAFSMMLGVVIFSVFFLYHDDAKKVKSE</sequence>
<dbReference type="GeneTree" id="ENSGT00390000017294"/>
<dbReference type="PANTHER" id="PTHR10830">
    <property type="entry name" value="DOLICHYL-DIPHOSPHOOLIGOSACCHARIDE--PROTEIN GLYCOSYLTRANSFERASE 48 KDA SUBUNIT"/>
    <property type="match status" value="1"/>
</dbReference>
<keyword evidence="10" id="KW-0732">Signal</keyword>
<dbReference type="EMBL" id="EAAA01001637">
    <property type="status" value="NOT_ANNOTATED_CDS"/>
    <property type="molecule type" value="Genomic_DNA"/>
</dbReference>
<dbReference type="GO" id="GO:0018279">
    <property type="term" value="P:protein N-linked glycosylation via asparagine"/>
    <property type="evidence" value="ECO:0000318"/>
    <property type="project" value="GO_Central"/>
</dbReference>
<dbReference type="AlphaFoldDB" id="F6SM47"/>
<keyword evidence="8 10" id="KW-0472">Membrane</keyword>
<evidence type="ECO:0000256" key="9">
    <source>
        <dbReference type="ARBA" id="ARBA00045729"/>
    </source>
</evidence>
<dbReference type="Pfam" id="PF23358">
    <property type="entry name" value="OST48_MD"/>
    <property type="match status" value="1"/>
</dbReference>
<protein>
    <recommendedName>
        <fullName evidence="4 10">Dolichyl-diphosphooligosaccharide--protein glycosyltransferase 48 kDa subunit</fullName>
        <shortName evidence="10">Oligosaccharyl transferase 48 kDa subunit</shortName>
    </recommendedName>
</protein>
<evidence type="ECO:0000259" key="12">
    <source>
        <dbReference type="Pfam" id="PF23358"/>
    </source>
</evidence>
<evidence type="ECO:0000313" key="14">
    <source>
        <dbReference type="Proteomes" id="UP000008144"/>
    </source>
</evidence>
<dbReference type="GO" id="GO:0008250">
    <property type="term" value="C:oligosaccharyltransferase complex"/>
    <property type="evidence" value="ECO:0000318"/>
    <property type="project" value="GO_Central"/>
</dbReference>
<keyword evidence="6 10" id="KW-0256">Endoplasmic reticulum</keyword>
<dbReference type="KEGG" id="cin:100178567"/>
<accession>F6SM47</accession>
<evidence type="ECO:0000313" key="13">
    <source>
        <dbReference type="Ensembl" id="ENSCINP00000010399.3"/>
    </source>
</evidence>
<evidence type="ECO:0000256" key="10">
    <source>
        <dbReference type="RuleBase" id="RU361142"/>
    </source>
</evidence>
<evidence type="ECO:0000256" key="4">
    <source>
        <dbReference type="ARBA" id="ARBA00013350"/>
    </source>
</evidence>
<evidence type="ECO:0000256" key="3">
    <source>
        <dbReference type="ARBA" id="ARBA00008743"/>
    </source>
</evidence>
<dbReference type="FunCoup" id="F6SM47">
    <property type="interactions" value="962"/>
</dbReference>
<dbReference type="InterPro" id="IPR005013">
    <property type="entry name" value="DDOST_48_kDa_subunit"/>
</dbReference>
<evidence type="ECO:0000256" key="8">
    <source>
        <dbReference type="ARBA" id="ARBA00023136"/>
    </source>
</evidence>
<comment type="subunit">
    <text evidence="10">Component of the oligosaccharyltransferase (OST) complex.</text>
</comment>